<organism evidence="4 5">
    <name type="scientific">Sporothrix stenoceras</name>
    <dbReference type="NCBI Taxonomy" id="5173"/>
    <lineage>
        <taxon>Eukaryota</taxon>
        <taxon>Fungi</taxon>
        <taxon>Dikarya</taxon>
        <taxon>Ascomycota</taxon>
        <taxon>Pezizomycotina</taxon>
        <taxon>Sordariomycetes</taxon>
        <taxon>Sordariomycetidae</taxon>
        <taxon>Ophiostomatales</taxon>
        <taxon>Ophiostomataceae</taxon>
        <taxon>Sporothrix</taxon>
    </lineage>
</organism>
<evidence type="ECO:0008006" key="6">
    <source>
        <dbReference type="Google" id="ProtNLM"/>
    </source>
</evidence>
<gene>
    <name evidence="4" type="ORF">Sste5346_003590</name>
</gene>
<keyword evidence="5" id="KW-1185">Reference proteome</keyword>
<reference evidence="4 5" key="1">
    <citation type="journal article" date="2024" name="IMA Fungus">
        <title>IMA Genome - F19 : A genome assembly and annotation guide to empower mycologists, including annotated draft genome sequences of Ceratocystis pirilliformis, Diaporthe australafricana, Fusarium ophioides, Paecilomyces lecythidis, and Sporothrix stenoceras.</title>
        <authorList>
            <person name="Aylward J."/>
            <person name="Wilson A.M."/>
            <person name="Visagie C.M."/>
            <person name="Spraker J."/>
            <person name="Barnes I."/>
            <person name="Buitendag C."/>
            <person name="Ceriani C."/>
            <person name="Del Mar Angel L."/>
            <person name="du Plessis D."/>
            <person name="Fuchs T."/>
            <person name="Gasser K."/>
            <person name="Kramer D."/>
            <person name="Li W."/>
            <person name="Munsamy K."/>
            <person name="Piso A."/>
            <person name="Price J.L."/>
            <person name="Sonnekus B."/>
            <person name="Thomas C."/>
            <person name="van der Nest A."/>
            <person name="van Dijk A."/>
            <person name="van Heerden A."/>
            <person name="van Vuuren N."/>
            <person name="Yilmaz N."/>
            <person name="Duong T.A."/>
            <person name="van der Merwe N.A."/>
            <person name="Wingfield M.J."/>
            <person name="Wingfield B.D."/>
        </authorList>
    </citation>
    <scope>NUCLEOTIDE SEQUENCE [LARGE SCALE GENOMIC DNA]</scope>
    <source>
        <strain evidence="4 5">CMW 5346</strain>
    </source>
</reference>
<dbReference type="EMBL" id="JAWCUI010000016">
    <property type="protein sequence ID" value="KAL1898184.1"/>
    <property type="molecule type" value="Genomic_DNA"/>
</dbReference>
<dbReference type="PANTHER" id="PTHR23240">
    <property type="entry name" value="DNA CROSS-LINK REPAIR PROTEIN PSO2/SNM1-RELATED"/>
    <property type="match status" value="1"/>
</dbReference>
<sequence>MSTFDGFIREFPDIQVDYFRNTQATASRRPLAGFLSHVHSDHLVGLDTLRSPFVYCSVATRAFVLGLEKYPCRINFAKGILEARKLTYKDLQHLLKPLPLETPTTIELSPGNSIRVTLFDANHCPGSTMFLFEDEHKAALYTGDTRLEPWFVNSLARHPCLVEYTAGMRTIDTVYLDTTFVERDVHFQTKAEGLRDLMQAVSRYPPDAIFYLRAWTFGYEDVWVALAKALRSKVHVDAYKMGLYRSLVTGGEAGRHQRVPGGSHYHLDPVAPGLVGFMCANSTHDGCLSTAEDGEHERVRIHSCEKGLGYCPAVTNAAKPIVWIRPVVCRLPHGRGEVPEVGAGGGGEDLNKEVELEVYGQDEASRLCEL</sequence>
<dbReference type="InterPro" id="IPR036866">
    <property type="entry name" value="RibonucZ/Hydroxyglut_hydro"/>
</dbReference>
<comment type="caution">
    <text evidence="4">The sequence shown here is derived from an EMBL/GenBank/DDBJ whole genome shotgun (WGS) entry which is preliminary data.</text>
</comment>
<dbReference type="Proteomes" id="UP001583186">
    <property type="component" value="Unassembled WGS sequence"/>
</dbReference>
<evidence type="ECO:0000256" key="2">
    <source>
        <dbReference type="ARBA" id="ARBA00022801"/>
    </source>
</evidence>
<name>A0ABR3ZCV8_9PEZI</name>
<protein>
    <recommendedName>
        <fullName evidence="6">Metallo-beta-lactamase domain-containing protein</fullName>
    </recommendedName>
</protein>
<dbReference type="SUPFAM" id="SSF56281">
    <property type="entry name" value="Metallo-hydrolase/oxidoreductase"/>
    <property type="match status" value="1"/>
</dbReference>
<dbReference type="Pfam" id="PF23023">
    <property type="entry name" value="Anti-Pycsar_Apyc1"/>
    <property type="match status" value="1"/>
</dbReference>
<evidence type="ECO:0000256" key="3">
    <source>
        <dbReference type="ARBA" id="ARBA00022839"/>
    </source>
</evidence>
<keyword evidence="3" id="KW-0269">Exonuclease</keyword>
<evidence type="ECO:0000256" key="1">
    <source>
        <dbReference type="ARBA" id="ARBA00022722"/>
    </source>
</evidence>
<keyword evidence="2" id="KW-0378">Hydrolase</keyword>
<dbReference type="PANTHER" id="PTHR23240:SF8">
    <property type="entry name" value="PROTEIN ARTEMIS"/>
    <property type="match status" value="1"/>
</dbReference>
<keyword evidence="1" id="KW-0540">Nuclease</keyword>
<evidence type="ECO:0000313" key="4">
    <source>
        <dbReference type="EMBL" id="KAL1898184.1"/>
    </source>
</evidence>
<evidence type="ECO:0000313" key="5">
    <source>
        <dbReference type="Proteomes" id="UP001583186"/>
    </source>
</evidence>
<dbReference type="Gene3D" id="3.60.15.10">
    <property type="entry name" value="Ribonuclease Z/Hydroxyacylglutathione hydrolase-like"/>
    <property type="match status" value="1"/>
</dbReference>
<accession>A0ABR3ZCV8</accession>
<proteinExistence type="predicted"/>